<dbReference type="Proteomes" id="UP000276215">
    <property type="component" value="Unassembled WGS sequence"/>
</dbReference>
<name>A0A3N4JK04_9PEZI</name>
<gene>
    <name evidence="1" type="ORF">L873DRAFT_1478231</name>
</gene>
<sequence>MDELCPCYFLFSLSPSSTNHLPPLQLTKHSFFNPSSTAPIFTSHCIPANLTLTGRALPLFSSGSGSLPTSFSSFLSPTFPFLPLLTTLAQVWDFCTSSLSATYDKLLLLNTVLNVCPVSLDVTGSGCRYLNQAVIIIEWITVHRITQCQLELSSHPSRYRLDARRTIVYEPSSSLCV</sequence>
<keyword evidence="2" id="KW-1185">Reference proteome</keyword>
<reference evidence="1 2" key="1">
    <citation type="journal article" date="2018" name="Nat. Ecol. Evol.">
        <title>Pezizomycetes genomes reveal the molecular basis of ectomycorrhizal truffle lifestyle.</title>
        <authorList>
            <person name="Murat C."/>
            <person name="Payen T."/>
            <person name="Noel B."/>
            <person name="Kuo A."/>
            <person name="Morin E."/>
            <person name="Chen J."/>
            <person name="Kohler A."/>
            <person name="Krizsan K."/>
            <person name="Balestrini R."/>
            <person name="Da Silva C."/>
            <person name="Montanini B."/>
            <person name="Hainaut M."/>
            <person name="Levati E."/>
            <person name="Barry K.W."/>
            <person name="Belfiori B."/>
            <person name="Cichocki N."/>
            <person name="Clum A."/>
            <person name="Dockter R.B."/>
            <person name="Fauchery L."/>
            <person name="Guy J."/>
            <person name="Iotti M."/>
            <person name="Le Tacon F."/>
            <person name="Lindquist E.A."/>
            <person name="Lipzen A."/>
            <person name="Malagnac F."/>
            <person name="Mello A."/>
            <person name="Molinier V."/>
            <person name="Miyauchi S."/>
            <person name="Poulain J."/>
            <person name="Riccioni C."/>
            <person name="Rubini A."/>
            <person name="Sitrit Y."/>
            <person name="Splivallo R."/>
            <person name="Traeger S."/>
            <person name="Wang M."/>
            <person name="Zifcakova L."/>
            <person name="Wipf D."/>
            <person name="Zambonelli A."/>
            <person name="Paolocci F."/>
            <person name="Nowrousian M."/>
            <person name="Ottonello S."/>
            <person name="Baldrian P."/>
            <person name="Spatafora J.W."/>
            <person name="Henrissat B."/>
            <person name="Nagy L.G."/>
            <person name="Aury J.M."/>
            <person name="Wincker P."/>
            <person name="Grigoriev I.V."/>
            <person name="Bonfante P."/>
            <person name="Martin F.M."/>
        </authorList>
    </citation>
    <scope>NUCLEOTIDE SEQUENCE [LARGE SCALE GENOMIC DNA]</scope>
    <source>
        <strain evidence="1 2">120613-1</strain>
    </source>
</reference>
<evidence type="ECO:0000313" key="2">
    <source>
        <dbReference type="Proteomes" id="UP000276215"/>
    </source>
</evidence>
<dbReference type="AlphaFoldDB" id="A0A3N4JK04"/>
<accession>A0A3N4JK04</accession>
<organism evidence="1 2">
    <name type="scientific">Choiromyces venosus 120613-1</name>
    <dbReference type="NCBI Taxonomy" id="1336337"/>
    <lineage>
        <taxon>Eukaryota</taxon>
        <taxon>Fungi</taxon>
        <taxon>Dikarya</taxon>
        <taxon>Ascomycota</taxon>
        <taxon>Pezizomycotina</taxon>
        <taxon>Pezizomycetes</taxon>
        <taxon>Pezizales</taxon>
        <taxon>Tuberaceae</taxon>
        <taxon>Choiromyces</taxon>
    </lineage>
</organism>
<evidence type="ECO:0000313" key="1">
    <source>
        <dbReference type="EMBL" id="RPA94194.1"/>
    </source>
</evidence>
<dbReference type="EMBL" id="ML120442">
    <property type="protein sequence ID" value="RPA94194.1"/>
    <property type="molecule type" value="Genomic_DNA"/>
</dbReference>
<proteinExistence type="predicted"/>
<protein>
    <submittedName>
        <fullName evidence="1">Uncharacterized protein</fullName>
    </submittedName>
</protein>